<evidence type="ECO:0000259" key="11">
    <source>
        <dbReference type="Pfam" id="PF00082"/>
    </source>
</evidence>
<dbReference type="NCBIfam" id="TIGR03501">
    <property type="entry name" value="GlyGly_CTERM"/>
    <property type="match status" value="1"/>
</dbReference>
<sequence>MKTKLSLAISAALFTSAAVAGTTAQYNTTNQTTDKYAGLSVTKNDSNEQKQAVAWMVKLKAPSLAQQSQLKGFNKQSVMSQIESSQTKVKNAITSMDADLKIVATTSKLVNSIVVEGNHKQIASLINNAEVAAILPIYDYKLDVAASAEYIKAKAVIDAGIASGKGQRVAVLDTGVDYTHKALGGSGLVADYKAAVAAKSEMPNWPQGKVIGGWDFVNNDPNPIDVTTNHGTHVSHSVVGTAPDVELLAYSVCTDLSCPGIAQLNALEASMDPNGDGDISDRVDTVNMSLGGDFGDVEDGAVQVMINEMVQLGVNLIISAGNDGPTPFVVGGPSTTNSALSVGAMTHPTNKIGKIEASIAGNTVTAIAAGFNKSNTYSFTNTVAPIVYPATNKNGCAAYTEDLTGKTVLIDRGTCGFVVKVLNAQLKGAAFVIVANNAAKAGAFVMGGTDDKITIPSVMVSKEDGDAIKTALASGDVPFSIASTELGTAGAIATFTSRGPSIGGTLKPEITAPGTDILTAHPGLGEGLTPISGTSFSSPITAGAVSIIREALPHRNAFEVKATIMNAANLDVTLEPKEINPDTELAPISYIGSGLVDVEKAINLPVAAWNKDTKQAALAFGLLALNKTTSITKTVTVKNFSATEKTYTLKVEQRFQNDLDSGALSFALPASVTIPAGQTINFDVTATIDPTKLPEWSLTSSYELNGTAADASAALTLSEYDGAIQFMEGDVKALHLVYHVLPKAAAAISVETEVTEDGLVRTLTNVGATSITDPFTAPLIATSPVDQSKRHDLLNASSELLLSSSCDTGIAIYNTLQMRDPIVHALVASYDVDYDLNNDGVWDYTAATVNLDWFSTRDNPLPRSLYGLVAKYGTSSGTLEPVFHVTGNDFLTSKVCLEDIGLAEADLGKTIKVRYRVEDSDWAPIPSGDEDSVVASLLLDGSGTSAMLLDAKGNEVSELKPGESAILETKVGSNAKGFMFLSDSGSMSVVANTTDEGNSAPTVENLTLSVNKGTAAGSVLGQLKATDPDMLTSPFSEFVTLSSNSSMVVIAKDGTVRLSDNAVINQQSKTMEVEVIALDTMGNASTPAKVTVLINNTKPSVTPTNANATENSYVALLANGKDVDGDELTYTWTQTSGPSVSFVNGKDRIGFTAPAGESVYTFTVVASDGVDNSNVGTSTVTVKTAKSNNGGGTSGGALGWLTALLLPLAALRRRMK</sequence>
<evidence type="ECO:0000313" key="13">
    <source>
        <dbReference type="EMBL" id="MCG9963027.1"/>
    </source>
</evidence>
<dbReference type="CDD" id="cd04818">
    <property type="entry name" value="PA_subtilisin_1"/>
    <property type="match status" value="1"/>
</dbReference>
<comment type="similarity">
    <text evidence="1 8 9">Belongs to the peptidase S8 family.</text>
</comment>
<dbReference type="InterPro" id="IPR023828">
    <property type="entry name" value="Peptidase_S8_Ser-AS"/>
</dbReference>
<feature type="chain" id="PRO_5047528688" evidence="10">
    <location>
        <begin position="21"/>
        <end position="1216"/>
    </location>
</feature>
<dbReference type="PANTHER" id="PTHR43806:SF11">
    <property type="entry name" value="CEREVISIN-RELATED"/>
    <property type="match status" value="1"/>
</dbReference>
<dbReference type="InterPro" id="IPR015500">
    <property type="entry name" value="Peptidase_S8_subtilisin-rel"/>
</dbReference>
<keyword evidence="6 8" id="KW-0378">Hydrolase</keyword>
<evidence type="ECO:0000256" key="3">
    <source>
        <dbReference type="ARBA" id="ARBA00022525"/>
    </source>
</evidence>
<keyword evidence="5 10" id="KW-0732">Signal</keyword>
<organism evidence="13 14">
    <name type="scientific">Shewanella cutis</name>
    <dbReference type="NCBI Taxonomy" id="2766780"/>
    <lineage>
        <taxon>Bacteria</taxon>
        <taxon>Pseudomonadati</taxon>
        <taxon>Pseudomonadota</taxon>
        <taxon>Gammaproteobacteria</taxon>
        <taxon>Alteromonadales</taxon>
        <taxon>Shewanellaceae</taxon>
        <taxon>Shewanella</taxon>
    </lineage>
</organism>
<dbReference type="PROSITE" id="PS51892">
    <property type="entry name" value="SUBTILASE"/>
    <property type="match status" value="1"/>
</dbReference>
<dbReference type="Pfam" id="PF22352">
    <property type="entry name" value="K319L-like_PKD"/>
    <property type="match status" value="1"/>
</dbReference>
<feature type="domain" description="Peptidase S8/S53" evidence="11">
    <location>
        <begin position="164"/>
        <end position="569"/>
    </location>
</feature>
<dbReference type="RefSeq" id="WP_240129719.1">
    <property type="nucleotide sequence ID" value="NZ_JACSDI010000001.1"/>
</dbReference>
<dbReference type="InterPro" id="IPR013783">
    <property type="entry name" value="Ig-like_fold"/>
</dbReference>
<evidence type="ECO:0000256" key="1">
    <source>
        <dbReference type="ARBA" id="ARBA00011073"/>
    </source>
</evidence>
<evidence type="ECO:0000256" key="8">
    <source>
        <dbReference type="PROSITE-ProRule" id="PRU01240"/>
    </source>
</evidence>
<dbReference type="SUPFAM" id="SSF49313">
    <property type="entry name" value="Cadherin-like"/>
    <property type="match status" value="1"/>
</dbReference>
<comment type="caution">
    <text evidence="13">The sequence shown here is derived from an EMBL/GenBank/DDBJ whole genome shotgun (WGS) entry which is preliminary data.</text>
</comment>
<dbReference type="Pfam" id="PF02225">
    <property type="entry name" value="PA"/>
    <property type="match status" value="1"/>
</dbReference>
<dbReference type="SUPFAM" id="SSF52743">
    <property type="entry name" value="Subtilisin-like"/>
    <property type="match status" value="1"/>
</dbReference>
<dbReference type="PRINTS" id="PR00723">
    <property type="entry name" value="SUBTILISIN"/>
</dbReference>
<evidence type="ECO:0000259" key="12">
    <source>
        <dbReference type="Pfam" id="PF02225"/>
    </source>
</evidence>
<dbReference type="Proteomes" id="UP000829384">
    <property type="component" value="Unassembled WGS sequence"/>
</dbReference>
<dbReference type="Gene3D" id="3.40.50.200">
    <property type="entry name" value="Peptidase S8/S53 domain"/>
    <property type="match status" value="1"/>
</dbReference>
<proteinExistence type="inferred from homology"/>
<dbReference type="InterPro" id="IPR020008">
    <property type="entry name" value="GlyGly_CTERM"/>
</dbReference>
<feature type="active site" description="Charge relay system" evidence="8">
    <location>
        <position position="230"/>
    </location>
</feature>
<keyword evidence="14" id="KW-1185">Reference proteome</keyword>
<feature type="domain" description="PA" evidence="12">
    <location>
        <begin position="384"/>
        <end position="468"/>
    </location>
</feature>
<dbReference type="InterPro" id="IPR046450">
    <property type="entry name" value="PA_dom_sf"/>
</dbReference>
<feature type="active site" description="Charge relay system" evidence="8">
    <location>
        <position position="535"/>
    </location>
</feature>
<dbReference type="InterPro" id="IPR050131">
    <property type="entry name" value="Peptidase_S8_subtilisin-like"/>
</dbReference>
<dbReference type="PANTHER" id="PTHR43806">
    <property type="entry name" value="PEPTIDASE S8"/>
    <property type="match status" value="1"/>
</dbReference>
<evidence type="ECO:0000256" key="7">
    <source>
        <dbReference type="ARBA" id="ARBA00022825"/>
    </source>
</evidence>
<keyword evidence="7 8" id="KW-0720">Serine protease</keyword>
<dbReference type="PROSITE" id="PS00138">
    <property type="entry name" value="SUBTILASE_SER"/>
    <property type="match status" value="1"/>
</dbReference>
<dbReference type="InterPro" id="IPR015919">
    <property type="entry name" value="Cadherin-like_sf"/>
</dbReference>
<dbReference type="EMBL" id="JACSDI010000001">
    <property type="protein sequence ID" value="MCG9963027.1"/>
    <property type="molecule type" value="Genomic_DNA"/>
</dbReference>
<reference evidence="13 14" key="1">
    <citation type="submission" date="2020-08" db="EMBL/GenBank/DDBJ databases">
        <title>Whole genome sequence of Shewanella sp strain PS-2.</title>
        <authorList>
            <person name="Das S.K."/>
        </authorList>
    </citation>
    <scope>NUCLEOTIDE SEQUENCE [LARGE SCALE GENOMIC DNA]</scope>
    <source>
        <strain evidence="13 14">PS-2</strain>
    </source>
</reference>
<keyword evidence="2" id="KW-0134">Cell wall</keyword>
<dbReference type="SUPFAM" id="SSF52025">
    <property type="entry name" value="PA domain"/>
    <property type="match status" value="1"/>
</dbReference>
<dbReference type="InterPro" id="IPR023827">
    <property type="entry name" value="Peptidase_S8_Asp-AS"/>
</dbReference>
<dbReference type="Gene3D" id="3.50.30.30">
    <property type="match status" value="1"/>
</dbReference>
<dbReference type="Pfam" id="PF00082">
    <property type="entry name" value="Peptidase_S8"/>
    <property type="match status" value="1"/>
</dbReference>
<dbReference type="PROSITE" id="PS00136">
    <property type="entry name" value="SUBTILASE_ASP"/>
    <property type="match status" value="1"/>
</dbReference>
<evidence type="ECO:0000256" key="9">
    <source>
        <dbReference type="RuleBase" id="RU003355"/>
    </source>
</evidence>
<evidence type="ECO:0000313" key="14">
    <source>
        <dbReference type="Proteomes" id="UP000829384"/>
    </source>
</evidence>
<evidence type="ECO:0000256" key="2">
    <source>
        <dbReference type="ARBA" id="ARBA00022512"/>
    </source>
</evidence>
<dbReference type="Gene3D" id="2.60.40.10">
    <property type="entry name" value="Immunoglobulins"/>
    <property type="match status" value="1"/>
</dbReference>
<feature type="signal peptide" evidence="10">
    <location>
        <begin position="1"/>
        <end position="20"/>
    </location>
</feature>
<evidence type="ECO:0000256" key="10">
    <source>
        <dbReference type="SAM" id="SignalP"/>
    </source>
</evidence>
<dbReference type="InterPro" id="IPR036852">
    <property type="entry name" value="Peptidase_S8/S53_dom_sf"/>
</dbReference>
<dbReference type="InterPro" id="IPR000209">
    <property type="entry name" value="Peptidase_S8/S53_dom"/>
</dbReference>
<gene>
    <name evidence="13" type="ORF">H9J30_03680</name>
</gene>
<accession>A0ABS9QRP9</accession>
<protein>
    <submittedName>
        <fullName evidence="13">S8 family serine peptidase</fullName>
    </submittedName>
</protein>
<keyword evidence="3" id="KW-0964">Secreted</keyword>
<evidence type="ECO:0000256" key="4">
    <source>
        <dbReference type="ARBA" id="ARBA00022670"/>
    </source>
</evidence>
<dbReference type="InterPro" id="IPR003137">
    <property type="entry name" value="PA_domain"/>
</dbReference>
<feature type="active site" description="Charge relay system" evidence="8">
    <location>
        <position position="173"/>
    </location>
</feature>
<evidence type="ECO:0000256" key="6">
    <source>
        <dbReference type="ARBA" id="ARBA00022801"/>
    </source>
</evidence>
<dbReference type="Gene3D" id="2.60.40.60">
    <property type="entry name" value="Cadherins"/>
    <property type="match status" value="1"/>
</dbReference>
<keyword evidence="4 8" id="KW-0645">Protease</keyword>
<evidence type="ECO:0000256" key="5">
    <source>
        <dbReference type="ARBA" id="ARBA00022729"/>
    </source>
</evidence>
<name>A0ABS9QRP9_9GAMM</name>